<keyword evidence="3" id="KW-1185">Reference proteome</keyword>
<evidence type="ECO:0000313" key="2">
    <source>
        <dbReference type="EMBL" id="SUO04535.1"/>
    </source>
</evidence>
<evidence type="ECO:0000256" key="1">
    <source>
        <dbReference type="SAM" id="Phobius"/>
    </source>
</evidence>
<reference evidence="2 3" key="1">
    <citation type="submission" date="2018-06" db="EMBL/GenBank/DDBJ databases">
        <authorList>
            <consortium name="Pathogen Informatics"/>
            <person name="Doyle S."/>
        </authorList>
    </citation>
    <scope>NUCLEOTIDE SEQUENCE [LARGE SCALE GENOMIC DNA]</scope>
    <source>
        <strain evidence="2 3">NCTC11087</strain>
    </source>
</reference>
<evidence type="ECO:0000313" key="3">
    <source>
        <dbReference type="Proteomes" id="UP000255523"/>
    </source>
</evidence>
<gene>
    <name evidence="2" type="ORF">NCTC11087_01456</name>
</gene>
<proteinExistence type="predicted"/>
<dbReference type="Proteomes" id="UP000255523">
    <property type="component" value="Unassembled WGS sequence"/>
</dbReference>
<feature type="transmembrane region" description="Helical" evidence="1">
    <location>
        <begin position="93"/>
        <end position="110"/>
    </location>
</feature>
<sequence>MFDRFDNFTHLNSTENTENAYSIWANKGMISMKKDVYRYIMFFILNLIFFIYTWICNTHMSTLHIGLAICCLVGDVGWLGWSFYHHQKWYEKYSAFFCALVPLLTLLIYFRGTR</sequence>
<dbReference type="EMBL" id="UHFX01000003">
    <property type="protein sequence ID" value="SUO04535.1"/>
    <property type="molecule type" value="Genomic_DNA"/>
</dbReference>
<name>A0A380LMT6_9FIRM</name>
<keyword evidence="1" id="KW-0812">Transmembrane</keyword>
<feature type="transmembrane region" description="Helical" evidence="1">
    <location>
        <begin position="61"/>
        <end position="81"/>
    </location>
</feature>
<organism evidence="2 3">
    <name type="scientific">Faecalicoccus pleomorphus</name>
    <dbReference type="NCBI Taxonomy" id="1323"/>
    <lineage>
        <taxon>Bacteria</taxon>
        <taxon>Bacillati</taxon>
        <taxon>Bacillota</taxon>
        <taxon>Erysipelotrichia</taxon>
        <taxon>Erysipelotrichales</taxon>
        <taxon>Erysipelotrichaceae</taxon>
        <taxon>Faecalicoccus</taxon>
    </lineage>
</organism>
<feature type="transmembrane region" description="Helical" evidence="1">
    <location>
        <begin position="36"/>
        <end position="55"/>
    </location>
</feature>
<keyword evidence="1" id="KW-0472">Membrane</keyword>
<keyword evidence="1" id="KW-1133">Transmembrane helix</keyword>
<accession>A0A380LMT6</accession>
<dbReference type="AlphaFoldDB" id="A0A380LMT6"/>
<protein>
    <submittedName>
        <fullName evidence="2">Uncharacterized protein</fullName>
    </submittedName>
</protein>